<reference evidence="2 3" key="1">
    <citation type="submission" date="2013-02" db="EMBL/GenBank/DDBJ databases">
        <title>The Genome Sequence of Plasmodium inui San Antonio 1.</title>
        <authorList>
            <consortium name="The Broad Institute Genome Sequencing Platform"/>
            <consortium name="The Broad Institute Genome Sequencing Center for Infectious Disease"/>
            <person name="Neafsey D."/>
            <person name="Cheeseman I."/>
            <person name="Volkman S."/>
            <person name="Adams J."/>
            <person name="Walker B."/>
            <person name="Young S.K."/>
            <person name="Zeng Q."/>
            <person name="Gargeya S."/>
            <person name="Fitzgerald M."/>
            <person name="Haas B."/>
            <person name="Abouelleil A."/>
            <person name="Alvarado L."/>
            <person name="Arachchi H.M."/>
            <person name="Berlin A.M."/>
            <person name="Chapman S.B."/>
            <person name="Dewar J."/>
            <person name="Goldberg J."/>
            <person name="Griggs A."/>
            <person name="Gujja S."/>
            <person name="Hansen M."/>
            <person name="Howarth C."/>
            <person name="Imamovic A."/>
            <person name="Larimer J."/>
            <person name="McCowan C."/>
            <person name="Murphy C."/>
            <person name="Neiman D."/>
            <person name="Pearson M."/>
            <person name="Priest M."/>
            <person name="Roberts A."/>
            <person name="Saif S."/>
            <person name="Shea T."/>
            <person name="Sisk P."/>
            <person name="Sykes S."/>
            <person name="Wortman J."/>
            <person name="Nusbaum C."/>
            <person name="Birren B."/>
        </authorList>
    </citation>
    <scope>NUCLEOTIDE SEQUENCE [LARGE SCALE GENOMIC DNA]</scope>
    <source>
        <strain evidence="2 3">San Antonio 1</strain>
    </source>
</reference>
<sequence length="159" mass="18964">MLKSELDVPEKAIYKRMTEKIPIDLAGDELFTSVKNEYDEYTIEEECADVNIGSIKKNMNLFANEYKEFTTDNFKGIRNKKESKGIFYSFGQGEDYDNHDGMYDRKDSDHQDRDHEDDNNENEDDKCYQRRSYYPSETHAIEGRQKFAYYHHEEQSQTY</sequence>
<keyword evidence="3" id="KW-1185">Reference proteome</keyword>
<proteinExistence type="predicted"/>
<evidence type="ECO:0000313" key="3">
    <source>
        <dbReference type="Proteomes" id="UP000030640"/>
    </source>
</evidence>
<protein>
    <submittedName>
        <fullName evidence="2">Uncharacterized protein</fullName>
    </submittedName>
</protein>
<feature type="region of interest" description="Disordered" evidence="1">
    <location>
        <begin position="90"/>
        <end position="137"/>
    </location>
</feature>
<name>W6ZXK1_9APIC</name>
<dbReference type="VEuPathDB" id="PlasmoDB:C922_05627"/>
<dbReference type="RefSeq" id="XP_008819420.1">
    <property type="nucleotide sequence ID" value="XM_008821198.1"/>
</dbReference>
<dbReference type="Proteomes" id="UP000030640">
    <property type="component" value="Unassembled WGS sequence"/>
</dbReference>
<dbReference type="AlphaFoldDB" id="W6ZXK1"/>
<organism evidence="2 3">
    <name type="scientific">Plasmodium inui San Antonio 1</name>
    <dbReference type="NCBI Taxonomy" id="1237626"/>
    <lineage>
        <taxon>Eukaryota</taxon>
        <taxon>Sar</taxon>
        <taxon>Alveolata</taxon>
        <taxon>Apicomplexa</taxon>
        <taxon>Aconoidasida</taxon>
        <taxon>Haemosporida</taxon>
        <taxon>Plasmodiidae</taxon>
        <taxon>Plasmodium</taxon>
        <taxon>Plasmodium (Plasmodium)</taxon>
    </lineage>
</organism>
<gene>
    <name evidence="2" type="ORF">C922_05627</name>
</gene>
<accession>W6ZXK1</accession>
<dbReference type="GeneID" id="20040901"/>
<dbReference type="OrthoDB" id="389249at2759"/>
<feature type="compositionally biased region" description="Basic and acidic residues" evidence="1">
    <location>
        <begin position="96"/>
        <end position="116"/>
    </location>
</feature>
<evidence type="ECO:0000256" key="1">
    <source>
        <dbReference type="SAM" id="MobiDB-lite"/>
    </source>
</evidence>
<evidence type="ECO:0000313" key="2">
    <source>
        <dbReference type="EMBL" id="EUD63990.1"/>
    </source>
</evidence>
<dbReference type="EMBL" id="KI965574">
    <property type="protein sequence ID" value="EUD63990.1"/>
    <property type="molecule type" value="Genomic_DNA"/>
</dbReference>